<dbReference type="InterPro" id="IPR001932">
    <property type="entry name" value="PPM-type_phosphatase-like_dom"/>
</dbReference>
<dbReference type="STRING" id="1344416.A0A139AM61"/>
<evidence type="ECO:0000256" key="4">
    <source>
        <dbReference type="RuleBase" id="RU003465"/>
    </source>
</evidence>
<dbReference type="OMA" id="NQDAYCI"/>
<dbReference type="InterPro" id="IPR000222">
    <property type="entry name" value="PP2C_BS"/>
</dbReference>
<dbReference type="Gene3D" id="3.60.40.10">
    <property type="entry name" value="PPM-type phosphatase domain"/>
    <property type="match status" value="1"/>
</dbReference>
<name>A0A139AM61_GONPJ</name>
<evidence type="ECO:0000313" key="7">
    <source>
        <dbReference type="Proteomes" id="UP000070544"/>
    </source>
</evidence>
<dbReference type="PANTHER" id="PTHR47992">
    <property type="entry name" value="PROTEIN PHOSPHATASE"/>
    <property type="match status" value="1"/>
</dbReference>
<keyword evidence="3 4" id="KW-0904">Protein phosphatase</keyword>
<dbReference type="GO" id="GO:0046872">
    <property type="term" value="F:metal ion binding"/>
    <property type="evidence" value="ECO:0007669"/>
    <property type="project" value="UniProtKB-KW"/>
</dbReference>
<protein>
    <submittedName>
        <fullName evidence="6">Protein serine/threonine phosphatase 2C</fullName>
    </submittedName>
</protein>
<evidence type="ECO:0000313" key="6">
    <source>
        <dbReference type="EMBL" id="KXS17788.1"/>
    </source>
</evidence>
<gene>
    <name evidence="6" type="ORF">M427DRAFT_96765</name>
</gene>
<evidence type="ECO:0000256" key="1">
    <source>
        <dbReference type="ARBA" id="ARBA00022723"/>
    </source>
</evidence>
<dbReference type="AlphaFoldDB" id="A0A139AM61"/>
<keyword evidence="7" id="KW-1185">Reference proteome</keyword>
<dbReference type="GO" id="GO:0004722">
    <property type="term" value="F:protein serine/threonine phosphatase activity"/>
    <property type="evidence" value="ECO:0007669"/>
    <property type="project" value="InterPro"/>
</dbReference>
<feature type="domain" description="PPM-type phosphatase" evidence="5">
    <location>
        <begin position="26"/>
        <end position="310"/>
    </location>
</feature>
<dbReference type="SMART" id="SM00332">
    <property type="entry name" value="PP2Cc"/>
    <property type="match status" value="1"/>
</dbReference>
<evidence type="ECO:0000256" key="3">
    <source>
        <dbReference type="ARBA" id="ARBA00022912"/>
    </source>
</evidence>
<dbReference type="OrthoDB" id="10264738at2759"/>
<proteinExistence type="inferred from homology"/>
<keyword evidence="2 4" id="KW-0378">Hydrolase</keyword>
<dbReference type="EMBL" id="KQ965745">
    <property type="protein sequence ID" value="KXS17788.1"/>
    <property type="molecule type" value="Genomic_DNA"/>
</dbReference>
<dbReference type="Pfam" id="PF00481">
    <property type="entry name" value="PP2C"/>
    <property type="match status" value="1"/>
</dbReference>
<reference evidence="6 7" key="1">
    <citation type="journal article" date="2015" name="Genome Biol. Evol.">
        <title>Phylogenomic analyses indicate that early fungi evolved digesting cell walls of algal ancestors of land plants.</title>
        <authorList>
            <person name="Chang Y."/>
            <person name="Wang S."/>
            <person name="Sekimoto S."/>
            <person name="Aerts A.L."/>
            <person name="Choi C."/>
            <person name="Clum A."/>
            <person name="LaButti K.M."/>
            <person name="Lindquist E.A."/>
            <person name="Yee Ngan C."/>
            <person name="Ohm R.A."/>
            <person name="Salamov A.A."/>
            <person name="Grigoriev I.V."/>
            <person name="Spatafora J.W."/>
            <person name="Berbee M.L."/>
        </authorList>
    </citation>
    <scope>NUCLEOTIDE SEQUENCE [LARGE SCALE GENOMIC DNA]</scope>
    <source>
        <strain evidence="6 7">JEL478</strain>
    </source>
</reference>
<keyword evidence="1" id="KW-0479">Metal-binding</keyword>
<comment type="similarity">
    <text evidence="4">Belongs to the PP2C family.</text>
</comment>
<dbReference type="PROSITE" id="PS01032">
    <property type="entry name" value="PPM_1"/>
    <property type="match status" value="1"/>
</dbReference>
<dbReference type="PROSITE" id="PS51746">
    <property type="entry name" value="PPM_2"/>
    <property type="match status" value="1"/>
</dbReference>
<organism evidence="6 7">
    <name type="scientific">Gonapodya prolifera (strain JEL478)</name>
    <name type="common">Monoblepharis prolifera</name>
    <dbReference type="NCBI Taxonomy" id="1344416"/>
    <lineage>
        <taxon>Eukaryota</taxon>
        <taxon>Fungi</taxon>
        <taxon>Fungi incertae sedis</taxon>
        <taxon>Chytridiomycota</taxon>
        <taxon>Chytridiomycota incertae sedis</taxon>
        <taxon>Monoblepharidomycetes</taxon>
        <taxon>Monoblepharidales</taxon>
        <taxon>Gonapodyaceae</taxon>
        <taxon>Gonapodya</taxon>
    </lineage>
</organism>
<dbReference type="InterPro" id="IPR036457">
    <property type="entry name" value="PPM-type-like_dom_sf"/>
</dbReference>
<dbReference type="InterPro" id="IPR015655">
    <property type="entry name" value="PP2C"/>
</dbReference>
<dbReference type="CDD" id="cd00143">
    <property type="entry name" value="PP2Cc"/>
    <property type="match status" value="1"/>
</dbReference>
<dbReference type="SUPFAM" id="SSF81606">
    <property type="entry name" value="PP2C-like"/>
    <property type="match status" value="1"/>
</dbReference>
<sequence>MPPLPTKTWAGVAGGTTKISGGLTPLAAFSTSAGRRPTQQDESLILDALFGSGQYKLYAVFDGHGNDGKKCADYAKQHIPEHLNNDRDHFMKDPIEALKAAFEATGRSLLEDSSIDTYMSGTTAVVAVLCVSERTVYIANVGDSRAVVGRDVEEGEGWKASQITRDHNCEVATERERVISKGGRVEALVFDDGSPPGPLRVFKGSLPYPGLVVTRSLGDAVAHKLGVISTPDVFKVSIAPSTRFLLIGSDGVFDGVSLPEVLSIVYSVCMRSGVSVQSAQQGSDAITKASLEGMDREQLDDNSTNVLVLFEQ</sequence>
<evidence type="ECO:0000256" key="2">
    <source>
        <dbReference type="ARBA" id="ARBA00022801"/>
    </source>
</evidence>
<accession>A0A139AM61</accession>
<dbReference type="Proteomes" id="UP000070544">
    <property type="component" value="Unassembled WGS sequence"/>
</dbReference>
<evidence type="ECO:0000259" key="5">
    <source>
        <dbReference type="PROSITE" id="PS51746"/>
    </source>
</evidence>